<organism evidence="2 3">
    <name type="scientific">Rhynchophorus ferrugineus</name>
    <name type="common">Red palm weevil</name>
    <name type="synonym">Curculio ferrugineus</name>
    <dbReference type="NCBI Taxonomy" id="354439"/>
    <lineage>
        <taxon>Eukaryota</taxon>
        <taxon>Metazoa</taxon>
        <taxon>Ecdysozoa</taxon>
        <taxon>Arthropoda</taxon>
        <taxon>Hexapoda</taxon>
        <taxon>Insecta</taxon>
        <taxon>Pterygota</taxon>
        <taxon>Neoptera</taxon>
        <taxon>Endopterygota</taxon>
        <taxon>Coleoptera</taxon>
        <taxon>Polyphaga</taxon>
        <taxon>Cucujiformia</taxon>
        <taxon>Curculionidae</taxon>
        <taxon>Dryophthorinae</taxon>
        <taxon>Rhynchophorus</taxon>
    </lineage>
</organism>
<reference evidence="2" key="1">
    <citation type="submission" date="2020-08" db="EMBL/GenBank/DDBJ databases">
        <title>Genome sequencing and assembly of the red palm weevil Rhynchophorus ferrugineus.</title>
        <authorList>
            <person name="Dias G.B."/>
            <person name="Bergman C.M."/>
            <person name="Manee M."/>
        </authorList>
    </citation>
    <scope>NUCLEOTIDE SEQUENCE</scope>
    <source>
        <strain evidence="2">AA-2017</strain>
        <tissue evidence="2">Whole larva</tissue>
    </source>
</reference>
<name>A0A834HPV5_RHYFE</name>
<feature type="region of interest" description="Disordered" evidence="1">
    <location>
        <begin position="62"/>
        <end position="108"/>
    </location>
</feature>
<dbReference type="AlphaFoldDB" id="A0A834HPV5"/>
<gene>
    <name evidence="2" type="ORF">GWI33_001821</name>
</gene>
<evidence type="ECO:0000313" key="3">
    <source>
        <dbReference type="Proteomes" id="UP000625711"/>
    </source>
</evidence>
<dbReference type="EMBL" id="JAACXV010020649">
    <property type="protein sequence ID" value="KAF7263586.1"/>
    <property type="molecule type" value="Genomic_DNA"/>
</dbReference>
<evidence type="ECO:0000313" key="2">
    <source>
        <dbReference type="EMBL" id="KAF7263586.1"/>
    </source>
</evidence>
<proteinExistence type="predicted"/>
<sequence>PPDRERFIAFPVVKGRRKNSTSYGALGAPRMTTFASWADARPRLMTGRRCNHSPGRVGIRAGSALGANECQSKQGRTLPTRPAFPLPPRHPQRPMGAMPSTQGTRYGDGPSGETCCGFCADSNVSIQIICNM</sequence>
<accession>A0A834HPV5</accession>
<dbReference type="Proteomes" id="UP000625711">
    <property type="component" value="Unassembled WGS sequence"/>
</dbReference>
<protein>
    <submittedName>
        <fullName evidence="2">Uncharacterized protein</fullName>
    </submittedName>
</protein>
<keyword evidence="3" id="KW-1185">Reference proteome</keyword>
<feature type="non-terminal residue" evidence="2">
    <location>
        <position position="1"/>
    </location>
</feature>
<comment type="caution">
    <text evidence="2">The sequence shown here is derived from an EMBL/GenBank/DDBJ whole genome shotgun (WGS) entry which is preliminary data.</text>
</comment>
<evidence type="ECO:0000256" key="1">
    <source>
        <dbReference type="SAM" id="MobiDB-lite"/>
    </source>
</evidence>